<protein>
    <submittedName>
        <fullName evidence="2">Uncharacterized protein</fullName>
    </submittedName>
</protein>
<feature type="region of interest" description="Disordered" evidence="1">
    <location>
        <begin position="1"/>
        <end position="65"/>
    </location>
</feature>
<organism evidence="2 3">
    <name type="scientific">Hominimerdicola aceti</name>
    <dbReference type="NCBI Taxonomy" id="2981726"/>
    <lineage>
        <taxon>Bacteria</taxon>
        <taxon>Bacillati</taxon>
        <taxon>Bacillota</taxon>
        <taxon>Clostridia</taxon>
        <taxon>Eubacteriales</taxon>
        <taxon>Oscillospiraceae</taxon>
        <taxon>Hominimerdicola</taxon>
    </lineage>
</organism>
<dbReference type="Proteomes" id="UP001208131">
    <property type="component" value="Unassembled WGS sequence"/>
</dbReference>
<sequence>MGLFSRKSSEPKTSTQPKKQQINADDIWNTPVKRAGGDTAFVKESSSDKVHAEKITDTIEPETIRSKMEQLEKELAEKKNDPVKTYADYDVNPVGQAEITDAQSEYEKLYEEEHARFVASHKEDISVASVEGIDSKLEEIYRIHDEKVAQEKRDTGNIEAISAETTAAKVAELPYAKKPEDYAEYKDIKGISVDEALVEGLGSVDHSEDDDAIGSVSEEFLAQKVKEFNEKYGR</sequence>
<keyword evidence="3" id="KW-1185">Reference proteome</keyword>
<gene>
    <name evidence="2" type="ORF">OCV57_07045</name>
</gene>
<comment type="caution">
    <text evidence="2">The sequence shown here is derived from an EMBL/GenBank/DDBJ whole genome shotgun (WGS) entry which is preliminary data.</text>
</comment>
<dbReference type="AlphaFoldDB" id="A0AAE3IGV5"/>
<proteinExistence type="predicted"/>
<evidence type="ECO:0000256" key="1">
    <source>
        <dbReference type="SAM" id="MobiDB-lite"/>
    </source>
</evidence>
<evidence type="ECO:0000313" key="3">
    <source>
        <dbReference type="Proteomes" id="UP001208131"/>
    </source>
</evidence>
<dbReference type="EMBL" id="JAOQJZ010000006">
    <property type="protein sequence ID" value="MCU6705679.1"/>
    <property type="molecule type" value="Genomic_DNA"/>
</dbReference>
<accession>A0AAE3IGV5</accession>
<evidence type="ECO:0000313" key="2">
    <source>
        <dbReference type="EMBL" id="MCU6705679.1"/>
    </source>
</evidence>
<feature type="compositionally biased region" description="Polar residues" evidence="1">
    <location>
        <begin position="11"/>
        <end position="23"/>
    </location>
</feature>
<reference evidence="2 3" key="1">
    <citation type="journal article" date="2021" name="ISME Commun">
        <title>Automated analysis of genomic sequences facilitates high-throughput and comprehensive description of bacteria.</title>
        <authorList>
            <person name="Hitch T.C.A."/>
        </authorList>
    </citation>
    <scope>NUCLEOTIDE SEQUENCE [LARGE SCALE GENOMIC DNA]</scope>
    <source>
        <strain evidence="2 3">Sanger_31</strain>
    </source>
</reference>
<dbReference type="RefSeq" id="WP_022287921.1">
    <property type="nucleotide sequence ID" value="NZ_JAOQJZ010000006.1"/>
</dbReference>
<name>A0AAE3IGV5_9FIRM</name>
<feature type="compositionally biased region" description="Basic and acidic residues" evidence="1">
    <location>
        <begin position="45"/>
        <end position="65"/>
    </location>
</feature>